<feature type="transmembrane region" description="Helical" evidence="5">
    <location>
        <begin position="299"/>
        <end position="318"/>
    </location>
</feature>
<reference evidence="6" key="2">
    <citation type="submission" date="2023-05" db="EMBL/GenBank/DDBJ databases">
        <authorList>
            <consortium name="Lawrence Berkeley National Laboratory"/>
            <person name="Steindorff A."/>
            <person name="Hensen N."/>
            <person name="Bonometti L."/>
            <person name="Westerberg I."/>
            <person name="Brannstrom I.O."/>
            <person name="Guillou S."/>
            <person name="Cros-Aarteil S."/>
            <person name="Calhoun S."/>
            <person name="Haridas S."/>
            <person name="Kuo A."/>
            <person name="Mondo S."/>
            <person name="Pangilinan J."/>
            <person name="Riley R."/>
            <person name="Labutti K."/>
            <person name="Andreopoulos B."/>
            <person name="Lipzen A."/>
            <person name="Chen C."/>
            <person name="Yanf M."/>
            <person name="Daum C."/>
            <person name="Ng V."/>
            <person name="Clum A."/>
            <person name="Ohm R."/>
            <person name="Martin F."/>
            <person name="Silar P."/>
            <person name="Natvig D."/>
            <person name="Lalanne C."/>
            <person name="Gautier V."/>
            <person name="Ament-Velasquez S.L."/>
            <person name="Kruys A."/>
            <person name="Hutchinson M.I."/>
            <person name="Powell A.J."/>
            <person name="Barry K."/>
            <person name="Miller A.N."/>
            <person name="Grigoriev I.V."/>
            <person name="Debuchy R."/>
            <person name="Gladieux P."/>
            <person name="Thoren M.H."/>
            <person name="Johannesson H."/>
        </authorList>
    </citation>
    <scope>NUCLEOTIDE SEQUENCE</scope>
    <source>
        <strain evidence="6">PSN243</strain>
    </source>
</reference>
<dbReference type="Gene3D" id="1.20.1250.20">
    <property type="entry name" value="MFS general substrate transporter like domains"/>
    <property type="match status" value="1"/>
</dbReference>
<evidence type="ECO:0000256" key="1">
    <source>
        <dbReference type="ARBA" id="ARBA00004141"/>
    </source>
</evidence>
<dbReference type="PANTHER" id="PTHR23514:SF6">
    <property type="entry name" value="MAJOR FACILITATOR SUPERFAMILY (MFS) PROFILE DOMAIN-CONTAINING PROTEIN"/>
    <property type="match status" value="1"/>
</dbReference>
<comment type="caution">
    <text evidence="6">The sequence shown here is derived from an EMBL/GenBank/DDBJ whole genome shotgun (WGS) entry which is preliminary data.</text>
</comment>
<dbReference type="EMBL" id="MU865935">
    <property type="protein sequence ID" value="KAK4449857.1"/>
    <property type="molecule type" value="Genomic_DNA"/>
</dbReference>
<dbReference type="GO" id="GO:0016020">
    <property type="term" value="C:membrane"/>
    <property type="evidence" value="ECO:0007669"/>
    <property type="project" value="UniProtKB-SubCell"/>
</dbReference>
<name>A0AAV9GQV7_9PEZI</name>
<feature type="transmembrane region" description="Helical" evidence="5">
    <location>
        <begin position="180"/>
        <end position="200"/>
    </location>
</feature>
<dbReference type="InterPro" id="IPR036259">
    <property type="entry name" value="MFS_trans_sf"/>
</dbReference>
<keyword evidence="2 5" id="KW-0812">Transmembrane</keyword>
<evidence type="ECO:0000256" key="5">
    <source>
        <dbReference type="SAM" id="Phobius"/>
    </source>
</evidence>
<evidence type="ECO:0000313" key="6">
    <source>
        <dbReference type="EMBL" id="KAK4449857.1"/>
    </source>
</evidence>
<feature type="transmembrane region" description="Helical" evidence="5">
    <location>
        <begin position="146"/>
        <end position="168"/>
    </location>
</feature>
<dbReference type="GO" id="GO:0022857">
    <property type="term" value="F:transmembrane transporter activity"/>
    <property type="evidence" value="ECO:0007669"/>
    <property type="project" value="InterPro"/>
</dbReference>
<sequence length="410" mass="43102">MDRRVKPKDGGDKIAIITAGRSRGAPADRLQLLAVCLLSFSIALSDTAPSALRPSIEKRYNSSNGLTSLLFVANALGFIIAAVMIDDLTHCFGRARTYLLCQLLVAVGHATLACTPPLPAFVLAFFPMGFGASFSLALGNVFCGSLGTWALGAMHGAYGAGAIVNPFLVALTARTSWLRYYILTMGLALAAGVLAAYAFWNYEEDEELVNTADVDGSSSPRPAHVDLQGMLSAVSTRVVLMGAPFVLAYRIVEVSISGWGFSPATVASPPFNTGTIFWTGITASRFLLCAAQRVDERRIVYGAVVAAAAFELFTWLGPHVVSNVTSVAVVSLLLGPVYPCAAAILVSRMRKHERIGGIGVISAFGSAGGAAAPFTIGLVGPAMLHPIAIGLFGVMASCWYGVPRKPKRAE</sequence>
<feature type="transmembrane region" description="Helical" evidence="5">
    <location>
        <begin position="382"/>
        <end position="402"/>
    </location>
</feature>
<organism evidence="6 7">
    <name type="scientific">Podospora aff. communis PSN243</name>
    <dbReference type="NCBI Taxonomy" id="3040156"/>
    <lineage>
        <taxon>Eukaryota</taxon>
        <taxon>Fungi</taxon>
        <taxon>Dikarya</taxon>
        <taxon>Ascomycota</taxon>
        <taxon>Pezizomycotina</taxon>
        <taxon>Sordariomycetes</taxon>
        <taxon>Sordariomycetidae</taxon>
        <taxon>Sordariales</taxon>
        <taxon>Podosporaceae</taxon>
        <taxon>Podospora</taxon>
    </lineage>
</organism>
<dbReference type="InterPro" id="IPR051788">
    <property type="entry name" value="MFS_Transporter"/>
</dbReference>
<keyword evidence="7" id="KW-1185">Reference proteome</keyword>
<dbReference type="AlphaFoldDB" id="A0AAV9GQV7"/>
<dbReference type="Proteomes" id="UP001321760">
    <property type="component" value="Unassembled WGS sequence"/>
</dbReference>
<dbReference type="InterPro" id="IPR011701">
    <property type="entry name" value="MFS"/>
</dbReference>
<feature type="transmembrane region" description="Helical" evidence="5">
    <location>
        <begin position="68"/>
        <end position="85"/>
    </location>
</feature>
<feature type="transmembrane region" description="Helical" evidence="5">
    <location>
        <begin position="358"/>
        <end position="376"/>
    </location>
</feature>
<evidence type="ECO:0000256" key="2">
    <source>
        <dbReference type="ARBA" id="ARBA00022692"/>
    </source>
</evidence>
<dbReference type="SUPFAM" id="SSF103473">
    <property type="entry name" value="MFS general substrate transporter"/>
    <property type="match status" value="1"/>
</dbReference>
<comment type="subcellular location">
    <subcellularLocation>
        <location evidence="1">Membrane</location>
        <topology evidence="1">Multi-pass membrane protein</topology>
    </subcellularLocation>
</comment>
<evidence type="ECO:0000256" key="4">
    <source>
        <dbReference type="ARBA" id="ARBA00023136"/>
    </source>
</evidence>
<dbReference type="Pfam" id="PF07690">
    <property type="entry name" value="MFS_1"/>
    <property type="match status" value="1"/>
</dbReference>
<keyword evidence="3 5" id="KW-1133">Transmembrane helix</keyword>
<keyword evidence="4 5" id="KW-0472">Membrane</keyword>
<accession>A0AAV9GQV7</accession>
<reference evidence="6" key="1">
    <citation type="journal article" date="2023" name="Mol. Phylogenet. Evol.">
        <title>Genome-scale phylogeny and comparative genomics of the fungal order Sordariales.</title>
        <authorList>
            <person name="Hensen N."/>
            <person name="Bonometti L."/>
            <person name="Westerberg I."/>
            <person name="Brannstrom I.O."/>
            <person name="Guillou S."/>
            <person name="Cros-Aarteil S."/>
            <person name="Calhoun S."/>
            <person name="Haridas S."/>
            <person name="Kuo A."/>
            <person name="Mondo S."/>
            <person name="Pangilinan J."/>
            <person name="Riley R."/>
            <person name="LaButti K."/>
            <person name="Andreopoulos B."/>
            <person name="Lipzen A."/>
            <person name="Chen C."/>
            <person name="Yan M."/>
            <person name="Daum C."/>
            <person name="Ng V."/>
            <person name="Clum A."/>
            <person name="Steindorff A."/>
            <person name="Ohm R.A."/>
            <person name="Martin F."/>
            <person name="Silar P."/>
            <person name="Natvig D.O."/>
            <person name="Lalanne C."/>
            <person name="Gautier V."/>
            <person name="Ament-Velasquez S.L."/>
            <person name="Kruys A."/>
            <person name="Hutchinson M.I."/>
            <person name="Powell A.J."/>
            <person name="Barry K."/>
            <person name="Miller A.N."/>
            <person name="Grigoriev I.V."/>
            <person name="Debuchy R."/>
            <person name="Gladieux P."/>
            <person name="Hiltunen Thoren M."/>
            <person name="Johannesson H."/>
        </authorList>
    </citation>
    <scope>NUCLEOTIDE SEQUENCE</scope>
    <source>
        <strain evidence="6">PSN243</strain>
    </source>
</reference>
<proteinExistence type="predicted"/>
<protein>
    <submittedName>
        <fullName evidence="6">Major facilitator superfamily domain-containing protein</fullName>
    </submittedName>
</protein>
<gene>
    <name evidence="6" type="ORF">QBC34DRAFT_83755</name>
</gene>
<evidence type="ECO:0000256" key="3">
    <source>
        <dbReference type="ARBA" id="ARBA00022989"/>
    </source>
</evidence>
<dbReference type="PANTHER" id="PTHR23514">
    <property type="entry name" value="BYPASS OF STOP CODON PROTEIN 6"/>
    <property type="match status" value="1"/>
</dbReference>
<evidence type="ECO:0000313" key="7">
    <source>
        <dbReference type="Proteomes" id="UP001321760"/>
    </source>
</evidence>
<feature type="transmembrane region" description="Helical" evidence="5">
    <location>
        <begin position="324"/>
        <end position="346"/>
    </location>
</feature>